<keyword evidence="3" id="KW-0067">ATP-binding</keyword>
<gene>
    <name evidence="5" type="ORF">CKY39_10305</name>
</gene>
<dbReference type="Pfam" id="PF02682">
    <property type="entry name" value="CT_C_D"/>
    <property type="match status" value="1"/>
</dbReference>
<dbReference type="GO" id="GO:0016787">
    <property type="term" value="F:hydrolase activity"/>
    <property type="evidence" value="ECO:0007669"/>
    <property type="project" value="UniProtKB-KW"/>
</dbReference>
<dbReference type="PANTHER" id="PTHR34698">
    <property type="entry name" value="5-OXOPROLINASE SUBUNIT B"/>
    <property type="match status" value="1"/>
</dbReference>
<dbReference type="InterPro" id="IPR003833">
    <property type="entry name" value="CT_C_D"/>
</dbReference>
<keyword evidence="2 5" id="KW-0378">Hydrolase</keyword>
<evidence type="ECO:0000313" key="6">
    <source>
        <dbReference type="Proteomes" id="UP000217154"/>
    </source>
</evidence>
<dbReference type="SUPFAM" id="SSF160467">
    <property type="entry name" value="PH0987 N-terminal domain-like"/>
    <property type="match status" value="1"/>
</dbReference>
<accession>A0A250DH21</accession>
<dbReference type="AlphaFoldDB" id="A0A250DH21"/>
<keyword evidence="1" id="KW-0547">Nucleotide-binding</keyword>
<dbReference type="Gene3D" id="2.40.100.10">
    <property type="entry name" value="Cyclophilin-like"/>
    <property type="match status" value="1"/>
</dbReference>
<dbReference type="SUPFAM" id="SSF50891">
    <property type="entry name" value="Cyclophilin-like"/>
    <property type="match status" value="1"/>
</dbReference>
<name>A0A250DH21_9BURK</name>
<dbReference type="InterPro" id="IPR010016">
    <property type="entry name" value="PxpB"/>
</dbReference>
<protein>
    <submittedName>
        <fullName evidence="5">Allophanate hydrolase</fullName>
    </submittedName>
</protein>
<dbReference type="PANTHER" id="PTHR34698:SF2">
    <property type="entry name" value="5-OXOPROLINASE SUBUNIT B"/>
    <property type="match status" value="1"/>
</dbReference>
<feature type="domain" description="Carboxyltransferase" evidence="4">
    <location>
        <begin position="9"/>
        <end position="211"/>
    </location>
</feature>
<reference evidence="5 6" key="1">
    <citation type="submission" date="2017-09" db="EMBL/GenBank/DDBJ databases">
        <title>The diverse metabolic capabilities of V. boronicumulans make it an excellent choice for continued studies on novel biodegradation.</title>
        <authorList>
            <person name="Sun S."/>
        </authorList>
    </citation>
    <scope>NUCLEOTIDE SEQUENCE [LARGE SCALE GENOMIC DNA]</scope>
    <source>
        <strain evidence="5 6">J1</strain>
    </source>
</reference>
<dbReference type="NCBIfam" id="TIGR00370">
    <property type="entry name" value="5-oxoprolinase subunit PxpB"/>
    <property type="match status" value="1"/>
</dbReference>
<evidence type="ECO:0000256" key="3">
    <source>
        <dbReference type="ARBA" id="ARBA00022840"/>
    </source>
</evidence>
<evidence type="ECO:0000259" key="4">
    <source>
        <dbReference type="SMART" id="SM00796"/>
    </source>
</evidence>
<dbReference type="GO" id="GO:0005524">
    <property type="term" value="F:ATP binding"/>
    <property type="evidence" value="ECO:0007669"/>
    <property type="project" value="UniProtKB-KW"/>
</dbReference>
<evidence type="ECO:0000256" key="2">
    <source>
        <dbReference type="ARBA" id="ARBA00022801"/>
    </source>
</evidence>
<proteinExistence type="predicted"/>
<evidence type="ECO:0000256" key="1">
    <source>
        <dbReference type="ARBA" id="ARBA00022741"/>
    </source>
</evidence>
<organism evidence="5 6">
    <name type="scientific">Variovorax boronicumulans</name>
    <dbReference type="NCBI Taxonomy" id="436515"/>
    <lineage>
        <taxon>Bacteria</taxon>
        <taxon>Pseudomonadati</taxon>
        <taxon>Pseudomonadota</taxon>
        <taxon>Betaproteobacteria</taxon>
        <taxon>Burkholderiales</taxon>
        <taxon>Comamonadaceae</taxon>
        <taxon>Variovorax</taxon>
    </lineage>
</organism>
<dbReference type="SMART" id="SM00796">
    <property type="entry name" value="AHS1"/>
    <property type="match status" value="1"/>
</dbReference>
<dbReference type="InterPro" id="IPR029000">
    <property type="entry name" value="Cyclophilin-like_dom_sf"/>
</dbReference>
<evidence type="ECO:0000313" key="5">
    <source>
        <dbReference type="EMBL" id="ATA53564.1"/>
    </source>
</evidence>
<dbReference type="Proteomes" id="UP000217154">
    <property type="component" value="Chromosome"/>
</dbReference>
<sequence>MPRHLPMKPRVHPCGTGGLMLDVASGPFSLPAQRRLWALVGAAGPLSQWKSLRSVVLGVNNLLVMFDPLRTNPQALALELLQAWKSARPSRESGRVLEVPVVYDISRDSELEGVARHAGLDVSEVIRLHTSAAYHVACIGSVPGFAYLVGLPSDLSMPRHTTPRPKIAKGTVAIGGAQTGVIPMDMPSGWHALGTTQLDMFDPSRARPCLLAPGDQIRFIARSATR</sequence>
<dbReference type="RefSeq" id="WP_095744365.1">
    <property type="nucleotide sequence ID" value="NZ_MRCN01000028.1"/>
</dbReference>
<dbReference type="KEGG" id="vbo:CKY39_10305"/>
<dbReference type="EMBL" id="CP023284">
    <property type="protein sequence ID" value="ATA53564.1"/>
    <property type="molecule type" value="Genomic_DNA"/>
</dbReference>